<feature type="region of interest" description="Disordered" evidence="3">
    <location>
        <begin position="119"/>
        <end position="148"/>
    </location>
</feature>
<name>A0A7T4B2T2_9BURK</name>
<organism evidence="5 6">
    <name type="scientific">Achromobacter deleyi</name>
    <dbReference type="NCBI Taxonomy" id="1353891"/>
    <lineage>
        <taxon>Bacteria</taxon>
        <taxon>Pseudomonadati</taxon>
        <taxon>Pseudomonadota</taxon>
        <taxon>Betaproteobacteria</taxon>
        <taxon>Burkholderiales</taxon>
        <taxon>Alcaligenaceae</taxon>
        <taxon>Achromobacter</taxon>
    </lineage>
</organism>
<dbReference type="PROSITE" id="PS51257">
    <property type="entry name" value="PROKAR_LIPOPROTEIN"/>
    <property type="match status" value="1"/>
</dbReference>
<evidence type="ECO:0000256" key="2">
    <source>
        <dbReference type="ARBA" id="ARBA00022729"/>
    </source>
</evidence>
<accession>A0A7T4B2T2</accession>
<feature type="signal peptide" evidence="4">
    <location>
        <begin position="1"/>
        <end position="18"/>
    </location>
</feature>
<dbReference type="EMBL" id="CP065997">
    <property type="protein sequence ID" value="QQB34559.1"/>
    <property type="molecule type" value="Genomic_DNA"/>
</dbReference>
<dbReference type="Pfam" id="PF03524">
    <property type="entry name" value="CagX"/>
    <property type="match status" value="1"/>
</dbReference>
<dbReference type="AlphaFoldDB" id="A0A7T4B2T2"/>
<evidence type="ECO:0000256" key="4">
    <source>
        <dbReference type="SAM" id="SignalP"/>
    </source>
</evidence>
<dbReference type="InterPro" id="IPR033645">
    <property type="entry name" value="VirB9/CagX/TrbG_C"/>
</dbReference>
<comment type="similarity">
    <text evidence="1">Belongs to the TrbG/VirB9 family.</text>
</comment>
<dbReference type="Proteomes" id="UP000595231">
    <property type="component" value="Chromosome"/>
</dbReference>
<evidence type="ECO:0000313" key="5">
    <source>
        <dbReference type="EMBL" id="QQB34559.1"/>
    </source>
</evidence>
<dbReference type="CDD" id="cd06911">
    <property type="entry name" value="VirB9_CagX_TrbG"/>
    <property type="match status" value="1"/>
</dbReference>
<evidence type="ECO:0000256" key="3">
    <source>
        <dbReference type="SAM" id="MobiDB-lite"/>
    </source>
</evidence>
<dbReference type="InterPro" id="IPR038161">
    <property type="entry name" value="VirB9/CagX/TrbG_C_sf"/>
</dbReference>
<sequence length="148" mass="15978">MVRRFFLAAGLASLAGCAAWPAGRPASGASWRAAGAASRPYDFGWRLSGDPAVAPLQVFDDGRETWLQFAPDQAVPAIFGVDSAGERVLPYARRDPYVVLAGRWDGLVFRGGRLSARARRAHPRAAAPPAGRPRRCKAPTTLYNQRFA</sequence>
<gene>
    <name evidence="5" type="ORF">I6I07_28930</name>
</gene>
<feature type="chain" id="PRO_5032537947" evidence="4">
    <location>
        <begin position="19"/>
        <end position="148"/>
    </location>
</feature>
<protein>
    <submittedName>
        <fullName evidence="5">TrbG/VirB9 family P-type conjugative transfer protein</fullName>
    </submittedName>
</protein>
<dbReference type="Gene3D" id="2.60.40.2500">
    <property type="match status" value="1"/>
</dbReference>
<dbReference type="InterPro" id="IPR010258">
    <property type="entry name" value="Conjugal_tfr_TrbG/VirB9/CagX"/>
</dbReference>
<dbReference type="RefSeq" id="WP_198484686.1">
    <property type="nucleotide sequence ID" value="NZ_CP065997.1"/>
</dbReference>
<reference evidence="5 6" key="1">
    <citation type="submission" date="2020-12" db="EMBL/GenBank/DDBJ databases">
        <title>FDA dAtabase for Regulatory Grade micrObial Sequences (FDA-ARGOS): Supporting development and validation of Infectious Disease Dx tests.</title>
        <authorList>
            <person name="Sproer C."/>
            <person name="Gronow S."/>
            <person name="Severitt S."/>
            <person name="Schroder I."/>
            <person name="Tallon L."/>
            <person name="Sadzewicz L."/>
            <person name="Zhao X."/>
            <person name="Boylan J."/>
            <person name="Ott S."/>
            <person name="Bowen H."/>
            <person name="Vavikolanu K."/>
            <person name="Mehta A."/>
            <person name="Aluvathingal J."/>
            <person name="Nadendla S."/>
            <person name="Lowell S."/>
            <person name="Myers T."/>
            <person name="Yan Y."/>
            <person name="Sichtig H."/>
        </authorList>
    </citation>
    <scope>NUCLEOTIDE SEQUENCE [LARGE SCALE GENOMIC DNA]</scope>
    <source>
        <strain evidence="5 6">FDAARGOS_1050</strain>
    </source>
</reference>
<evidence type="ECO:0000256" key="1">
    <source>
        <dbReference type="ARBA" id="ARBA00006135"/>
    </source>
</evidence>
<proteinExistence type="inferred from homology"/>
<evidence type="ECO:0000313" key="6">
    <source>
        <dbReference type="Proteomes" id="UP000595231"/>
    </source>
</evidence>
<keyword evidence="2 4" id="KW-0732">Signal</keyword>